<evidence type="ECO:0000313" key="2">
    <source>
        <dbReference type="EMBL" id="PRP84212.1"/>
    </source>
</evidence>
<dbReference type="OrthoDB" id="17053at2759"/>
<dbReference type="InterPro" id="IPR021122">
    <property type="entry name" value="RNA_ligase_dom_REL/Rnl2"/>
</dbReference>
<dbReference type="SUPFAM" id="SSF56091">
    <property type="entry name" value="DNA ligase/mRNA capping enzyme, catalytic domain"/>
    <property type="match status" value="1"/>
</dbReference>
<gene>
    <name evidence="2" type="ORF">PROFUN_08412</name>
</gene>
<name>A0A2P6NJU3_9EUKA</name>
<feature type="domain" description="RNA ligase" evidence="1">
    <location>
        <begin position="183"/>
        <end position="350"/>
    </location>
</feature>
<organism evidence="2 3">
    <name type="scientific">Planoprotostelium fungivorum</name>
    <dbReference type="NCBI Taxonomy" id="1890364"/>
    <lineage>
        <taxon>Eukaryota</taxon>
        <taxon>Amoebozoa</taxon>
        <taxon>Evosea</taxon>
        <taxon>Variosea</taxon>
        <taxon>Cavosteliida</taxon>
        <taxon>Cavosteliaceae</taxon>
        <taxon>Planoprotostelium</taxon>
    </lineage>
</organism>
<dbReference type="AlphaFoldDB" id="A0A2P6NJU3"/>
<comment type="caution">
    <text evidence="2">The sequence shown here is derived from an EMBL/GenBank/DDBJ whole genome shotgun (WGS) entry which is preliminary data.</text>
</comment>
<dbReference type="Proteomes" id="UP000241769">
    <property type="component" value="Unassembled WGS sequence"/>
</dbReference>
<sequence length="360" mass="40465">MSETEEIISMPESSDRPLAYVQIISDLKPIEGADMIEVATVLGWQVVVKKGQYEFFIDDKLDRNNFRIKTIKLRGQISQGYCIRLTTLETHPHRRLTLHSDGTGEEKHHYLTDEDTKEQISLAIGSDLTSLIGIKKYEIPDVGVRLAGNAGPRGNFPSFLRKTDQERIQNNPHYTTSLADVDFEVSEKLEGSSVTAFYKDGKYGVCSRNLELRTDDDTATPVRVLNGLGVGELLSKYAKNVALQGELIGPGIQKNIYNLTSHRWVVFDVYLIDHERYTTAAERIEILNEINYPDRVPVLEKSWKFGGKTVGEVVKMAEGISALKKGQQREGIVFKSNSLGRRGDPVSFKAISNVYLLKQQ</sequence>
<reference evidence="2 3" key="1">
    <citation type="journal article" date="2018" name="Genome Biol. Evol.">
        <title>Multiple Roots of Fruiting Body Formation in Amoebozoa.</title>
        <authorList>
            <person name="Hillmann F."/>
            <person name="Forbes G."/>
            <person name="Novohradska S."/>
            <person name="Ferling I."/>
            <person name="Riege K."/>
            <person name="Groth M."/>
            <person name="Westermann M."/>
            <person name="Marz M."/>
            <person name="Spaller T."/>
            <person name="Winckler T."/>
            <person name="Schaap P."/>
            <person name="Glockner G."/>
        </authorList>
    </citation>
    <scope>NUCLEOTIDE SEQUENCE [LARGE SCALE GENOMIC DNA]</scope>
    <source>
        <strain evidence="2 3">Jena</strain>
    </source>
</reference>
<accession>A0A2P6NJU3</accession>
<protein>
    <recommendedName>
        <fullName evidence="1">RNA ligase domain-containing protein</fullName>
    </recommendedName>
</protein>
<evidence type="ECO:0000313" key="3">
    <source>
        <dbReference type="Proteomes" id="UP000241769"/>
    </source>
</evidence>
<dbReference type="Pfam" id="PF21189">
    <property type="entry name" value="PHA02142"/>
    <property type="match status" value="1"/>
</dbReference>
<dbReference type="InParanoid" id="A0A2P6NJU3"/>
<proteinExistence type="predicted"/>
<evidence type="ECO:0000259" key="1">
    <source>
        <dbReference type="Pfam" id="PF09414"/>
    </source>
</evidence>
<dbReference type="Gene3D" id="3.30.470.30">
    <property type="entry name" value="DNA ligase/mRNA capping enzyme"/>
    <property type="match status" value="1"/>
</dbReference>
<keyword evidence="3" id="KW-1185">Reference proteome</keyword>
<dbReference type="EMBL" id="MDYQ01000067">
    <property type="protein sequence ID" value="PRP84212.1"/>
    <property type="molecule type" value="Genomic_DNA"/>
</dbReference>
<dbReference type="Pfam" id="PF09414">
    <property type="entry name" value="RNA_ligase"/>
    <property type="match status" value="1"/>
</dbReference>